<gene>
    <name evidence="6" type="ORF">NEJAP_2490</name>
</gene>
<dbReference type="CDD" id="cd07106">
    <property type="entry name" value="ALDH_AldA-AAD23400"/>
    <property type="match status" value="1"/>
</dbReference>
<keyword evidence="2 4" id="KW-0560">Oxidoreductase</keyword>
<evidence type="ECO:0000256" key="4">
    <source>
        <dbReference type="RuleBase" id="RU003345"/>
    </source>
</evidence>
<dbReference type="InterPro" id="IPR029510">
    <property type="entry name" value="Ald_DH_CS_GLU"/>
</dbReference>
<dbReference type="FunFam" id="3.40.605.10:FF:000007">
    <property type="entry name" value="NAD/NADP-dependent betaine aldehyde dehydrogenase"/>
    <property type="match status" value="1"/>
</dbReference>
<evidence type="ECO:0000313" key="6">
    <source>
        <dbReference type="EMBL" id="BBB30435.1"/>
    </source>
</evidence>
<dbReference type="InterPro" id="IPR016160">
    <property type="entry name" value="Ald_DH_CS_CYS"/>
</dbReference>
<dbReference type="KEGG" id="njp:NEJAP_2490"/>
<dbReference type="EMBL" id="AP014546">
    <property type="protein sequence ID" value="BBB30435.1"/>
    <property type="molecule type" value="Genomic_DNA"/>
</dbReference>
<dbReference type="PROSITE" id="PS00070">
    <property type="entry name" value="ALDEHYDE_DEHYDR_CYS"/>
    <property type="match status" value="1"/>
</dbReference>
<organism evidence="6 7">
    <name type="scientific">Neptunomonas japonica JAMM 1380</name>
    <dbReference type="NCBI Taxonomy" id="1441457"/>
    <lineage>
        <taxon>Bacteria</taxon>
        <taxon>Pseudomonadati</taxon>
        <taxon>Pseudomonadota</taxon>
        <taxon>Gammaproteobacteria</taxon>
        <taxon>Oceanospirillales</taxon>
        <taxon>Oceanospirillaceae</taxon>
        <taxon>Neptunomonas</taxon>
    </lineage>
</organism>
<dbReference type="InterPro" id="IPR016161">
    <property type="entry name" value="Ald_DH/histidinol_DH"/>
</dbReference>
<dbReference type="AlphaFoldDB" id="A0A7R6SX35"/>
<reference evidence="6 7" key="1">
    <citation type="journal article" date="2008" name="Int. J. Syst. Evol. Microbiol.">
        <title>Neptunomonas japonica sp. nov., an Osedax japonicus symbiont-like bacterium isolated from sediment adjacent to sperm whale carcasses off Kagoshima, Japan.</title>
        <authorList>
            <person name="Miyazaki M."/>
            <person name="Nogi Y."/>
            <person name="Fujiwara Y."/>
            <person name="Kawato M."/>
            <person name="Kubokawa K."/>
            <person name="Horikoshi K."/>
        </authorList>
    </citation>
    <scope>NUCLEOTIDE SEQUENCE [LARGE SCALE GENOMIC DNA]</scope>
    <source>
        <strain evidence="6 7">JAMM 1380</strain>
    </source>
</reference>
<evidence type="ECO:0000256" key="2">
    <source>
        <dbReference type="ARBA" id="ARBA00023002"/>
    </source>
</evidence>
<feature type="domain" description="Aldehyde dehydrogenase" evidence="5">
    <location>
        <begin position="17"/>
        <end position="462"/>
    </location>
</feature>
<dbReference type="Pfam" id="PF00171">
    <property type="entry name" value="Aldedh"/>
    <property type="match status" value="1"/>
</dbReference>
<dbReference type="Proteomes" id="UP000595332">
    <property type="component" value="Chromosome"/>
</dbReference>
<dbReference type="InterPro" id="IPR016162">
    <property type="entry name" value="Ald_DH_N"/>
</dbReference>
<sequence>MKNDYSMMIDGHAVAGENTPFSVINPATAEALAECPAASLEQLDLAVDAAEKAFITWQKTSHTDRQAMLHKIADKLEEHAAELANIITSEQGKPQALAQMEVGGAVAWTRYTADLEIPVEVIEDSPNKRIELHRKPLGVVGSILPWNWPLMIAVWHIMPALRSGNTIVVKPSSMTPFNTMRLVELINEVVPAGVANIVTGEGGLGRAMSGHKKIRKIVFTGSTPTGQNIMRNAADNLKRLTLELGGNDAAIVLPGTDVKSIAQGVFQTAFLNMGQTCAALKRLYVHESIYDELSQELIAIAQQQTVGDGATPGVTFGPVQNKDQYDLVNELIADAKASGGVVHPSAVVPEGAGYFIAPTIVTNVTDGMRVVDEEQFGPVLPLIKYSDIDDAVARANASENGLGGSVWGADINQAQEIASQLECGTAWINGHAEVLPHAPFGGCKMSGFGVEFGQEGLLEYTVPQLLNINR</sequence>
<dbReference type="InterPro" id="IPR015590">
    <property type="entry name" value="Aldehyde_DH_dom"/>
</dbReference>
<evidence type="ECO:0000259" key="5">
    <source>
        <dbReference type="Pfam" id="PF00171"/>
    </source>
</evidence>
<comment type="similarity">
    <text evidence="1 4">Belongs to the aldehyde dehydrogenase family.</text>
</comment>
<keyword evidence="7" id="KW-1185">Reference proteome</keyword>
<dbReference type="FunFam" id="3.40.605.10:FF:000026">
    <property type="entry name" value="Aldehyde dehydrogenase, putative"/>
    <property type="match status" value="1"/>
</dbReference>
<feature type="active site" evidence="3">
    <location>
        <position position="243"/>
    </location>
</feature>
<dbReference type="GO" id="GO:0016620">
    <property type="term" value="F:oxidoreductase activity, acting on the aldehyde or oxo group of donors, NAD or NADP as acceptor"/>
    <property type="evidence" value="ECO:0007669"/>
    <property type="project" value="InterPro"/>
</dbReference>
<dbReference type="PANTHER" id="PTHR11699">
    <property type="entry name" value="ALDEHYDE DEHYDROGENASE-RELATED"/>
    <property type="match status" value="1"/>
</dbReference>
<protein>
    <submittedName>
        <fullName evidence="6">Aldehyde dehydrogenase</fullName>
    </submittedName>
</protein>
<dbReference type="SUPFAM" id="SSF53720">
    <property type="entry name" value="ALDH-like"/>
    <property type="match status" value="1"/>
</dbReference>
<dbReference type="RefSeq" id="WP_201347619.1">
    <property type="nucleotide sequence ID" value="NZ_AP014546.1"/>
</dbReference>
<evidence type="ECO:0000313" key="7">
    <source>
        <dbReference type="Proteomes" id="UP000595332"/>
    </source>
</evidence>
<dbReference type="InterPro" id="IPR016163">
    <property type="entry name" value="Ald_DH_C"/>
</dbReference>
<dbReference type="Gene3D" id="3.40.309.10">
    <property type="entry name" value="Aldehyde Dehydrogenase, Chain A, domain 2"/>
    <property type="match status" value="1"/>
</dbReference>
<proteinExistence type="inferred from homology"/>
<accession>A0A7R6SX35</accession>
<dbReference type="FunFam" id="3.40.309.10:FF:000009">
    <property type="entry name" value="Aldehyde dehydrogenase A"/>
    <property type="match status" value="1"/>
</dbReference>
<name>A0A7R6SX35_9GAMM</name>
<dbReference type="Gene3D" id="3.40.605.10">
    <property type="entry name" value="Aldehyde Dehydrogenase, Chain A, domain 1"/>
    <property type="match status" value="1"/>
</dbReference>
<evidence type="ECO:0000256" key="1">
    <source>
        <dbReference type="ARBA" id="ARBA00009986"/>
    </source>
</evidence>
<dbReference type="PROSITE" id="PS00687">
    <property type="entry name" value="ALDEHYDE_DEHYDR_GLU"/>
    <property type="match status" value="1"/>
</dbReference>
<evidence type="ECO:0000256" key="3">
    <source>
        <dbReference type="PROSITE-ProRule" id="PRU10007"/>
    </source>
</evidence>
<dbReference type="InterPro" id="IPR044086">
    <property type="entry name" value="LUC3-like"/>
</dbReference>